<protein>
    <submittedName>
        <fullName evidence="1">Amidase 1</fullName>
    </submittedName>
</protein>
<evidence type="ECO:0000313" key="2">
    <source>
        <dbReference type="Proteomes" id="UP000685013"/>
    </source>
</evidence>
<dbReference type="EMBL" id="JAGKQH010000010">
    <property type="protein sequence ID" value="KAG6590386.1"/>
    <property type="molecule type" value="Genomic_DNA"/>
</dbReference>
<proteinExistence type="predicted"/>
<sequence>MAVQDHGAFIEKFILQQSSPSDPLPLTGLTFAVKDIFDMEGYVTGFGNPEWLRTHPPANQTAPAVLAILRGGATCIGKTIMDEMAFR</sequence>
<feature type="non-terminal residue" evidence="1">
    <location>
        <position position="1"/>
    </location>
</feature>
<organism evidence="1 2">
    <name type="scientific">Cucurbita argyrosperma subsp. sororia</name>
    <dbReference type="NCBI Taxonomy" id="37648"/>
    <lineage>
        <taxon>Eukaryota</taxon>
        <taxon>Viridiplantae</taxon>
        <taxon>Streptophyta</taxon>
        <taxon>Embryophyta</taxon>
        <taxon>Tracheophyta</taxon>
        <taxon>Spermatophyta</taxon>
        <taxon>Magnoliopsida</taxon>
        <taxon>eudicotyledons</taxon>
        <taxon>Gunneridae</taxon>
        <taxon>Pentapetalae</taxon>
        <taxon>rosids</taxon>
        <taxon>fabids</taxon>
        <taxon>Cucurbitales</taxon>
        <taxon>Cucurbitaceae</taxon>
        <taxon>Cucurbiteae</taxon>
        <taxon>Cucurbita</taxon>
    </lineage>
</organism>
<keyword evidence="2" id="KW-1185">Reference proteome</keyword>
<accession>A0AAV6N0Y1</accession>
<comment type="caution">
    <text evidence="1">The sequence shown here is derived from an EMBL/GenBank/DDBJ whole genome shotgun (WGS) entry which is preliminary data.</text>
</comment>
<reference evidence="1 2" key="1">
    <citation type="journal article" date="2021" name="Hortic Res">
        <title>The domestication of Cucurbita argyrosperma as revealed by the genome of its wild relative.</title>
        <authorList>
            <person name="Barrera-Redondo J."/>
            <person name="Sanchez-de la Vega G."/>
            <person name="Aguirre-Liguori J.A."/>
            <person name="Castellanos-Morales G."/>
            <person name="Gutierrez-Guerrero Y.T."/>
            <person name="Aguirre-Dugua X."/>
            <person name="Aguirre-Planter E."/>
            <person name="Tenaillon M.I."/>
            <person name="Lira-Saade R."/>
            <person name="Eguiarte L.E."/>
        </authorList>
    </citation>
    <scope>NUCLEOTIDE SEQUENCE [LARGE SCALE GENOMIC DNA]</scope>
    <source>
        <strain evidence="1">JBR-2021</strain>
    </source>
</reference>
<name>A0AAV6N0Y1_9ROSI</name>
<dbReference type="PANTHER" id="PTHR46310">
    <property type="entry name" value="AMIDASE 1"/>
    <property type="match status" value="1"/>
</dbReference>
<dbReference type="AlphaFoldDB" id="A0AAV6N0Y1"/>
<dbReference type="PANTHER" id="PTHR46310:SF7">
    <property type="entry name" value="AMIDASE 1"/>
    <property type="match status" value="1"/>
</dbReference>
<gene>
    <name evidence="1" type="primary">AMI1</name>
    <name evidence="1" type="ORF">SDJN03_15809</name>
</gene>
<evidence type="ECO:0000313" key="1">
    <source>
        <dbReference type="EMBL" id="KAG6590386.1"/>
    </source>
</evidence>
<dbReference type="Proteomes" id="UP000685013">
    <property type="component" value="Chromosome 10"/>
</dbReference>